<dbReference type="Gene3D" id="3.40.630.30">
    <property type="match status" value="1"/>
</dbReference>
<dbReference type="CDD" id="cd04301">
    <property type="entry name" value="NAT_SF"/>
    <property type="match status" value="1"/>
</dbReference>
<dbReference type="PANTHER" id="PTHR43441">
    <property type="entry name" value="RIBOSOMAL-PROTEIN-SERINE ACETYLTRANSFERASE"/>
    <property type="match status" value="1"/>
</dbReference>
<organism evidence="2 3">
    <name type="scientific">Conoideocrella luteorostrata</name>
    <dbReference type="NCBI Taxonomy" id="1105319"/>
    <lineage>
        <taxon>Eukaryota</taxon>
        <taxon>Fungi</taxon>
        <taxon>Dikarya</taxon>
        <taxon>Ascomycota</taxon>
        <taxon>Pezizomycotina</taxon>
        <taxon>Sordariomycetes</taxon>
        <taxon>Hypocreomycetidae</taxon>
        <taxon>Hypocreales</taxon>
        <taxon>Clavicipitaceae</taxon>
        <taxon>Conoideocrella</taxon>
    </lineage>
</organism>
<dbReference type="InterPro" id="IPR051908">
    <property type="entry name" value="Ribosomal_N-acetyltransferase"/>
</dbReference>
<feature type="domain" description="N-acetyltransferase" evidence="1">
    <location>
        <begin position="32"/>
        <end position="197"/>
    </location>
</feature>
<accession>A0AAJ0FP19</accession>
<gene>
    <name evidence="2" type="ORF">QQS21_010771</name>
</gene>
<reference evidence="2" key="1">
    <citation type="submission" date="2023-06" db="EMBL/GenBank/DDBJ databases">
        <title>Conoideocrella luteorostrata (Hypocreales: Clavicipitaceae), a potential biocontrol fungus for elongate hemlock scale in United States Christmas tree production areas.</title>
        <authorList>
            <person name="Barrett H."/>
            <person name="Lovett B."/>
            <person name="Macias A.M."/>
            <person name="Stajich J.E."/>
            <person name="Kasson M.T."/>
        </authorList>
    </citation>
    <scope>NUCLEOTIDE SEQUENCE</scope>
    <source>
        <strain evidence="2">ARSEF 14590</strain>
    </source>
</reference>
<dbReference type="PANTHER" id="PTHR43441:SF2">
    <property type="entry name" value="FAMILY ACETYLTRANSFERASE, PUTATIVE (AFU_ORTHOLOGUE AFUA_7G00850)-RELATED"/>
    <property type="match status" value="1"/>
</dbReference>
<evidence type="ECO:0000313" key="3">
    <source>
        <dbReference type="Proteomes" id="UP001251528"/>
    </source>
</evidence>
<dbReference type="GO" id="GO:0005737">
    <property type="term" value="C:cytoplasm"/>
    <property type="evidence" value="ECO:0007669"/>
    <property type="project" value="TreeGrafter"/>
</dbReference>
<dbReference type="GO" id="GO:1990189">
    <property type="term" value="F:protein N-terminal-serine acetyltransferase activity"/>
    <property type="evidence" value="ECO:0007669"/>
    <property type="project" value="TreeGrafter"/>
</dbReference>
<dbReference type="EMBL" id="JASWJB010000327">
    <property type="protein sequence ID" value="KAK2591551.1"/>
    <property type="molecule type" value="Genomic_DNA"/>
</dbReference>
<protein>
    <recommendedName>
        <fullName evidence="1">N-acetyltransferase domain-containing protein</fullName>
    </recommendedName>
</protein>
<evidence type="ECO:0000259" key="1">
    <source>
        <dbReference type="PROSITE" id="PS51186"/>
    </source>
</evidence>
<dbReference type="InterPro" id="IPR000182">
    <property type="entry name" value="GNAT_dom"/>
</dbReference>
<dbReference type="SUPFAM" id="SSF55729">
    <property type="entry name" value="Acyl-CoA N-acyltransferases (Nat)"/>
    <property type="match status" value="1"/>
</dbReference>
<dbReference type="GO" id="GO:0008999">
    <property type="term" value="F:protein-N-terminal-alanine acetyltransferase activity"/>
    <property type="evidence" value="ECO:0007669"/>
    <property type="project" value="TreeGrafter"/>
</dbReference>
<comment type="caution">
    <text evidence="2">The sequence shown here is derived from an EMBL/GenBank/DDBJ whole genome shotgun (WGS) entry which is preliminary data.</text>
</comment>
<keyword evidence="3" id="KW-1185">Reference proteome</keyword>
<dbReference type="Pfam" id="PF13302">
    <property type="entry name" value="Acetyltransf_3"/>
    <property type="match status" value="1"/>
</dbReference>
<sequence>MDIEATVPFCYPIRVLEDDRITLAPFTEKHGHAYYEATAADPLAFAHFSSGPYDSAAAFIETFLLGRSYPDRHMFTFAIVDKAPPGSAQDGDGAALAGMVSLVNADEVNRRADIGLLHVVPGAQSQGTGTRAAKLLLEYGFSSVEAGGLGLVRMEWRADSNNGASAKLARRLGFREIGTVQYEKLLKDGVARGKTGNGRSAPPGTASGDLWRDVAVYEMTFETWQHNK</sequence>
<dbReference type="PROSITE" id="PS51186">
    <property type="entry name" value="GNAT"/>
    <property type="match status" value="1"/>
</dbReference>
<name>A0AAJ0FP19_9HYPO</name>
<evidence type="ECO:0000313" key="2">
    <source>
        <dbReference type="EMBL" id="KAK2591551.1"/>
    </source>
</evidence>
<dbReference type="AlphaFoldDB" id="A0AAJ0FP19"/>
<dbReference type="Proteomes" id="UP001251528">
    <property type="component" value="Unassembled WGS sequence"/>
</dbReference>
<dbReference type="InterPro" id="IPR016181">
    <property type="entry name" value="Acyl_CoA_acyltransferase"/>
</dbReference>
<proteinExistence type="predicted"/>